<dbReference type="EMBL" id="JBHSYS010000001">
    <property type="protein sequence ID" value="MFC6956292.1"/>
    <property type="molecule type" value="Genomic_DNA"/>
</dbReference>
<dbReference type="Proteomes" id="UP001596470">
    <property type="component" value="Unassembled WGS sequence"/>
</dbReference>
<evidence type="ECO:0000256" key="1">
    <source>
        <dbReference type="SAM" id="MobiDB-lite"/>
    </source>
</evidence>
<reference evidence="3" key="1">
    <citation type="journal article" date="2019" name="Int. J. Syst. Evol. Microbiol.">
        <title>The Global Catalogue of Microorganisms (GCM) 10K type strain sequencing project: providing services to taxonomists for standard genome sequencing and annotation.</title>
        <authorList>
            <consortium name="The Broad Institute Genomics Platform"/>
            <consortium name="The Broad Institute Genome Sequencing Center for Infectious Disease"/>
            <person name="Wu L."/>
            <person name="Ma J."/>
        </authorList>
    </citation>
    <scope>NUCLEOTIDE SEQUENCE [LARGE SCALE GENOMIC DNA]</scope>
    <source>
        <strain evidence="3">KACC 12634</strain>
    </source>
</reference>
<evidence type="ECO:0000313" key="2">
    <source>
        <dbReference type="EMBL" id="MFC6956292.1"/>
    </source>
</evidence>
<dbReference type="RefSeq" id="WP_382354014.1">
    <property type="nucleotide sequence ID" value="NZ_JBHMBP010000004.1"/>
</dbReference>
<gene>
    <name evidence="2" type="ORF">ACFQS3_03680</name>
</gene>
<name>A0ABW2D1W0_9ACTN</name>
<sequence>MLDESEIQRRTTRPKRPTMAERYAEASTPAERDRFYTNDNRRSESRPRSNARAIPTGTVWITQPILKVRGWTDASIREFLPRPEDYRTNPHLPGLRPMPLWKAKTVAKAEANPEWQHWLRQSLNRRRTTRDDLLDAVVDQGFRSRAARAAAAIDAYGAHSG</sequence>
<comment type="caution">
    <text evidence="2">The sequence shown here is derived from an EMBL/GenBank/DDBJ whole genome shotgun (WGS) entry which is preliminary data.</text>
</comment>
<feature type="compositionally biased region" description="Basic and acidic residues" evidence="1">
    <location>
        <begin position="18"/>
        <end position="47"/>
    </location>
</feature>
<accession>A0ABW2D1W0</accession>
<evidence type="ECO:0000313" key="3">
    <source>
        <dbReference type="Proteomes" id="UP001596470"/>
    </source>
</evidence>
<keyword evidence="3" id="KW-1185">Reference proteome</keyword>
<protein>
    <submittedName>
        <fullName evidence="2">Uncharacterized protein</fullName>
    </submittedName>
</protein>
<feature type="region of interest" description="Disordered" evidence="1">
    <location>
        <begin position="1"/>
        <end position="51"/>
    </location>
</feature>
<proteinExistence type="predicted"/>
<organism evidence="2 3">
    <name type="scientific">Glycomyces mayteni</name>
    <dbReference type="NCBI Taxonomy" id="543887"/>
    <lineage>
        <taxon>Bacteria</taxon>
        <taxon>Bacillati</taxon>
        <taxon>Actinomycetota</taxon>
        <taxon>Actinomycetes</taxon>
        <taxon>Glycomycetales</taxon>
        <taxon>Glycomycetaceae</taxon>
        <taxon>Glycomyces</taxon>
    </lineage>
</organism>